<dbReference type="EMBL" id="QNSF01000011">
    <property type="protein sequence ID" value="RBP89388.1"/>
    <property type="molecule type" value="Genomic_DNA"/>
</dbReference>
<reference evidence="1 2" key="1">
    <citation type="submission" date="2018-06" db="EMBL/GenBank/DDBJ databases">
        <title>Freshwater and sediment microbial communities from various areas in North America, analyzing microbe dynamics in response to fracking.</title>
        <authorList>
            <person name="Lamendella R."/>
        </authorList>
    </citation>
    <scope>NUCLEOTIDE SEQUENCE [LARGE SCALE GENOMIC DNA]</scope>
    <source>
        <strain evidence="1 2">14_TX</strain>
    </source>
</reference>
<dbReference type="AlphaFoldDB" id="A0A366JPN5"/>
<accession>A0A366JPN5</accession>
<dbReference type="Pfam" id="PF05119">
    <property type="entry name" value="Terminase_4"/>
    <property type="match status" value="1"/>
</dbReference>
<dbReference type="InterPro" id="IPR006448">
    <property type="entry name" value="Phage_term_ssu_P27"/>
</dbReference>
<evidence type="ECO:0000313" key="1">
    <source>
        <dbReference type="EMBL" id="RBP89388.1"/>
    </source>
</evidence>
<evidence type="ECO:0000313" key="2">
    <source>
        <dbReference type="Proteomes" id="UP000252731"/>
    </source>
</evidence>
<protein>
    <submittedName>
        <fullName evidence="1">Phage terminase small subunit</fullName>
    </submittedName>
</protein>
<dbReference type="OrthoDB" id="2054820at2"/>
<proteinExistence type="predicted"/>
<sequence length="116" mass="13677">MSVKTIKRDVIKNMQHLGTYREEFDSLIDIYAGMLHQYRVFEKELAENGYQVIDEKNYRLMEKLRKDINAYATNLLLNPKSYKPVKDVVIPKRKEVVEDKEVKKPLTKLQMVMGGK</sequence>
<dbReference type="Proteomes" id="UP000252731">
    <property type="component" value="Unassembled WGS sequence"/>
</dbReference>
<organism evidence="1 2">
    <name type="scientific">Cytobacillus firmus</name>
    <name type="common">Bacillus firmus</name>
    <dbReference type="NCBI Taxonomy" id="1399"/>
    <lineage>
        <taxon>Bacteria</taxon>
        <taxon>Bacillati</taxon>
        <taxon>Bacillota</taxon>
        <taxon>Bacilli</taxon>
        <taxon>Bacillales</taxon>
        <taxon>Bacillaceae</taxon>
        <taxon>Cytobacillus</taxon>
    </lineage>
</organism>
<dbReference type="RefSeq" id="WP_113884347.1">
    <property type="nucleotide sequence ID" value="NZ_QNSF01000011.1"/>
</dbReference>
<comment type="caution">
    <text evidence="1">The sequence shown here is derived from an EMBL/GenBank/DDBJ whole genome shotgun (WGS) entry which is preliminary data.</text>
</comment>
<name>A0A366JPN5_CYTFI</name>
<gene>
    <name evidence="1" type="ORF">DFO70_11135</name>
</gene>
<keyword evidence="2" id="KW-1185">Reference proteome</keyword>